<feature type="transmembrane region" description="Helical" evidence="1">
    <location>
        <begin position="12"/>
        <end position="32"/>
    </location>
</feature>
<keyword evidence="1" id="KW-0472">Membrane</keyword>
<feature type="transmembrane region" description="Helical" evidence="1">
    <location>
        <begin position="38"/>
        <end position="60"/>
    </location>
</feature>
<evidence type="ECO:0000256" key="1">
    <source>
        <dbReference type="SAM" id="Phobius"/>
    </source>
</evidence>
<reference evidence="2" key="1">
    <citation type="journal article" date="2020" name="Nature">
        <title>Giant virus diversity and host interactions through global metagenomics.</title>
        <authorList>
            <person name="Schulz F."/>
            <person name="Roux S."/>
            <person name="Paez-Espino D."/>
            <person name="Jungbluth S."/>
            <person name="Walsh D.A."/>
            <person name="Denef V.J."/>
            <person name="McMahon K.D."/>
            <person name="Konstantinidis K.T."/>
            <person name="Eloe-Fadrosh E.A."/>
            <person name="Kyrpides N.C."/>
            <person name="Woyke T."/>
        </authorList>
    </citation>
    <scope>NUCLEOTIDE SEQUENCE</scope>
    <source>
        <strain evidence="2">GVMAG-M-3300023174-129</strain>
    </source>
</reference>
<proteinExistence type="predicted"/>
<evidence type="ECO:0000313" key="2">
    <source>
        <dbReference type="EMBL" id="QHT12183.1"/>
    </source>
</evidence>
<feature type="transmembrane region" description="Helical" evidence="1">
    <location>
        <begin position="246"/>
        <end position="262"/>
    </location>
</feature>
<protein>
    <submittedName>
        <fullName evidence="2">Uncharacterized protein</fullName>
    </submittedName>
</protein>
<keyword evidence="1" id="KW-0812">Transmembrane</keyword>
<accession>A0A6C0D6T6</accession>
<feature type="transmembrane region" description="Helical" evidence="1">
    <location>
        <begin position="124"/>
        <end position="143"/>
    </location>
</feature>
<feature type="transmembrane region" description="Helical" evidence="1">
    <location>
        <begin position="274"/>
        <end position="292"/>
    </location>
</feature>
<name>A0A6C0D6T6_9ZZZZ</name>
<organism evidence="2">
    <name type="scientific">viral metagenome</name>
    <dbReference type="NCBI Taxonomy" id="1070528"/>
    <lineage>
        <taxon>unclassified sequences</taxon>
        <taxon>metagenomes</taxon>
        <taxon>organismal metagenomes</taxon>
    </lineage>
</organism>
<feature type="transmembrane region" description="Helical" evidence="1">
    <location>
        <begin position="205"/>
        <end position="225"/>
    </location>
</feature>
<sequence length="329" mass="36162">MNFLSKIKKNMLYLFLALPLILIGYESFMSLALGSRTWSFLLIGQIALVPFAAYIFHFLYNTIGQQTTVVSLLYYLLACIPVFVYLYILTNPTALGGASFSIPSISIPSIQAPSKEQVDSGFRIFGIVSIPIIVVLSVGLLVFPEQFVGLFSSISKGAGATVTNAIKFPFESLFNMFKNNEPVVGDDVCSILPGNFDSISKVPSFYLSHIAFFMGYLLTNAFILFSKVKESDSDEKAYNSRHYRSLMIMITLIVLYIILAVVRSNTSNCESSLGIFFSTSVFSSLGLAWYLVARFCGCRSADLFGIESSMVSEKAKSPVVCLNPTTTAP</sequence>
<feature type="transmembrane region" description="Helical" evidence="1">
    <location>
        <begin position="72"/>
        <end position="88"/>
    </location>
</feature>
<keyword evidence="1" id="KW-1133">Transmembrane helix</keyword>
<dbReference type="EMBL" id="MN739542">
    <property type="protein sequence ID" value="QHT12183.1"/>
    <property type="molecule type" value="Genomic_DNA"/>
</dbReference>
<dbReference type="AlphaFoldDB" id="A0A6C0D6T6"/>